<protein>
    <submittedName>
        <fullName evidence="8">Sulfotransferase family protein</fullName>
    </submittedName>
</protein>
<dbReference type="InterPro" id="IPR018011">
    <property type="entry name" value="Carb_sulfotrans_8-10"/>
</dbReference>
<evidence type="ECO:0000256" key="5">
    <source>
        <dbReference type="ARBA" id="ARBA00023034"/>
    </source>
</evidence>
<keyword evidence="7" id="KW-0325">Glycoprotein</keyword>
<name>A0A417XTE2_9ACTN</name>
<gene>
    <name evidence="8" type="ORF">D0Z08_29185</name>
</gene>
<evidence type="ECO:0000256" key="7">
    <source>
        <dbReference type="ARBA" id="ARBA00023180"/>
    </source>
</evidence>
<dbReference type="EMBL" id="QXGH01000044">
    <property type="protein sequence ID" value="RHW23590.1"/>
    <property type="molecule type" value="Genomic_DNA"/>
</dbReference>
<evidence type="ECO:0000313" key="8">
    <source>
        <dbReference type="EMBL" id="RHW23590.1"/>
    </source>
</evidence>
<accession>A0A417XTE2</accession>
<evidence type="ECO:0000256" key="1">
    <source>
        <dbReference type="ARBA" id="ARBA00004323"/>
    </source>
</evidence>
<dbReference type="GO" id="GO:0016051">
    <property type="term" value="P:carbohydrate biosynthetic process"/>
    <property type="evidence" value="ECO:0007669"/>
    <property type="project" value="InterPro"/>
</dbReference>
<dbReference type="PANTHER" id="PTHR12137:SF54">
    <property type="entry name" value="CARBOHYDRATE SULFOTRANSFERASE"/>
    <property type="match status" value="1"/>
</dbReference>
<dbReference type="InterPro" id="IPR027417">
    <property type="entry name" value="P-loop_NTPase"/>
</dbReference>
<sequence length="242" mass="28314">MPRHRRYFPYPRRRVDYLTHISRRHDYVYLEVPKAGCSVVKRVLQHSEVDGIGLDPAASVHDRSKSPLAAPLTDGFDMDVVFGPDSPYFRFSFVRNPYTRALSCYLEKIAGEQWLREIRLPALGFAADAEVSFAEFLHRVREQDPRRMDTHWAPQSFLLSLARIEYGFLGRFETFQRDLLRLVETLDLQVPADLLERRTAHVTGADQRLRDYYNPETVSLVREIYREDFERLGYGIDLRFAA</sequence>
<keyword evidence="2 8" id="KW-0808">Transferase</keyword>
<evidence type="ECO:0000256" key="2">
    <source>
        <dbReference type="ARBA" id="ARBA00022679"/>
    </source>
</evidence>
<keyword evidence="3" id="KW-0812">Transmembrane</keyword>
<reference evidence="8 9" key="1">
    <citation type="submission" date="2018-09" db="EMBL/GenBank/DDBJ databases">
        <title>Genome sequencing of Nocardioides immobilis CCTCC AB 2017083 for comparison to Nocardioides silvaticus.</title>
        <authorList>
            <person name="Li C."/>
            <person name="Wang G."/>
        </authorList>
    </citation>
    <scope>NUCLEOTIDE SEQUENCE [LARGE SCALE GENOMIC DNA]</scope>
    <source>
        <strain evidence="8 9">CCTCC AB 2017083</strain>
    </source>
</reference>
<dbReference type="AlphaFoldDB" id="A0A417XTE2"/>
<dbReference type="OrthoDB" id="288532at2"/>
<dbReference type="SUPFAM" id="SSF52540">
    <property type="entry name" value="P-loop containing nucleoside triphosphate hydrolases"/>
    <property type="match status" value="1"/>
</dbReference>
<dbReference type="Pfam" id="PF03567">
    <property type="entry name" value="Sulfotransfer_2"/>
    <property type="match status" value="1"/>
</dbReference>
<comment type="caution">
    <text evidence="8">The sequence shown here is derived from an EMBL/GenBank/DDBJ whole genome shotgun (WGS) entry which is preliminary data.</text>
</comment>
<keyword evidence="6" id="KW-0472">Membrane</keyword>
<dbReference type="RefSeq" id="WP_118928797.1">
    <property type="nucleotide sequence ID" value="NZ_QXGH01000044.1"/>
</dbReference>
<evidence type="ECO:0000256" key="4">
    <source>
        <dbReference type="ARBA" id="ARBA00022989"/>
    </source>
</evidence>
<dbReference type="GO" id="GO:0008146">
    <property type="term" value="F:sulfotransferase activity"/>
    <property type="evidence" value="ECO:0007669"/>
    <property type="project" value="InterPro"/>
</dbReference>
<keyword evidence="5" id="KW-0333">Golgi apparatus</keyword>
<dbReference type="PANTHER" id="PTHR12137">
    <property type="entry name" value="CARBOHYDRATE SULFOTRANSFERASE"/>
    <property type="match status" value="1"/>
</dbReference>
<evidence type="ECO:0000256" key="3">
    <source>
        <dbReference type="ARBA" id="ARBA00022692"/>
    </source>
</evidence>
<dbReference type="GO" id="GO:0016020">
    <property type="term" value="C:membrane"/>
    <property type="evidence" value="ECO:0007669"/>
    <property type="project" value="InterPro"/>
</dbReference>
<comment type="subcellular location">
    <subcellularLocation>
        <location evidence="1">Golgi apparatus membrane</location>
        <topology evidence="1">Single-pass type II membrane protein</topology>
    </subcellularLocation>
</comment>
<keyword evidence="9" id="KW-1185">Reference proteome</keyword>
<dbReference type="InterPro" id="IPR005331">
    <property type="entry name" value="Sulfotransferase"/>
</dbReference>
<evidence type="ECO:0000256" key="6">
    <source>
        <dbReference type="ARBA" id="ARBA00023136"/>
    </source>
</evidence>
<evidence type="ECO:0000313" key="9">
    <source>
        <dbReference type="Proteomes" id="UP000283644"/>
    </source>
</evidence>
<keyword evidence="4" id="KW-1133">Transmembrane helix</keyword>
<organism evidence="8 9">
    <name type="scientific">Nocardioides immobilis</name>
    <dbReference type="NCBI Taxonomy" id="2049295"/>
    <lineage>
        <taxon>Bacteria</taxon>
        <taxon>Bacillati</taxon>
        <taxon>Actinomycetota</taxon>
        <taxon>Actinomycetes</taxon>
        <taxon>Propionibacteriales</taxon>
        <taxon>Nocardioidaceae</taxon>
        <taxon>Nocardioides</taxon>
    </lineage>
</organism>
<proteinExistence type="predicted"/>
<dbReference type="Proteomes" id="UP000283644">
    <property type="component" value="Unassembled WGS sequence"/>
</dbReference>